<reference evidence="2" key="1">
    <citation type="journal article" date="2020" name="Stud. Mycol.">
        <title>101 Dothideomycetes genomes: a test case for predicting lifestyles and emergence of pathogens.</title>
        <authorList>
            <person name="Haridas S."/>
            <person name="Albert R."/>
            <person name="Binder M."/>
            <person name="Bloem J."/>
            <person name="Labutti K."/>
            <person name="Salamov A."/>
            <person name="Andreopoulos B."/>
            <person name="Baker S."/>
            <person name="Barry K."/>
            <person name="Bills G."/>
            <person name="Bluhm B."/>
            <person name="Cannon C."/>
            <person name="Castanera R."/>
            <person name="Culley D."/>
            <person name="Daum C."/>
            <person name="Ezra D."/>
            <person name="Gonzalez J."/>
            <person name="Henrissat B."/>
            <person name="Kuo A."/>
            <person name="Liang C."/>
            <person name="Lipzen A."/>
            <person name="Lutzoni F."/>
            <person name="Magnuson J."/>
            <person name="Mondo S."/>
            <person name="Nolan M."/>
            <person name="Ohm R."/>
            <person name="Pangilinan J."/>
            <person name="Park H.-J."/>
            <person name="Ramirez L."/>
            <person name="Alfaro M."/>
            <person name="Sun H."/>
            <person name="Tritt A."/>
            <person name="Yoshinaga Y."/>
            <person name="Zwiers L.-H."/>
            <person name="Turgeon B."/>
            <person name="Goodwin S."/>
            <person name="Spatafora J."/>
            <person name="Crous P."/>
            <person name="Grigoriev I."/>
        </authorList>
    </citation>
    <scope>NUCLEOTIDE SEQUENCE</scope>
    <source>
        <strain evidence="2">CBS 122681</strain>
    </source>
</reference>
<dbReference type="AlphaFoldDB" id="A0A6A6TI60"/>
<dbReference type="EMBL" id="MU004316">
    <property type="protein sequence ID" value="KAF2658334.1"/>
    <property type="molecule type" value="Genomic_DNA"/>
</dbReference>
<protein>
    <submittedName>
        <fullName evidence="2">Putative AMID-like mitochondrial oxidoreductase</fullName>
    </submittedName>
</protein>
<dbReference type="InterPro" id="IPR023753">
    <property type="entry name" value="FAD/NAD-binding_dom"/>
</dbReference>
<evidence type="ECO:0000313" key="3">
    <source>
        <dbReference type="Proteomes" id="UP000799324"/>
    </source>
</evidence>
<dbReference type="GO" id="GO:0004174">
    <property type="term" value="F:electron-transferring-flavoprotein dehydrogenase activity"/>
    <property type="evidence" value="ECO:0007669"/>
    <property type="project" value="TreeGrafter"/>
</dbReference>
<gene>
    <name evidence="2" type="ORF">K491DRAFT_653255</name>
</gene>
<dbReference type="GO" id="GO:0050660">
    <property type="term" value="F:flavin adenine dinucleotide binding"/>
    <property type="evidence" value="ECO:0007669"/>
    <property type="project" value="TreeGrafter"/>
</dbReference>
<sequence>MVWDKLRLLRTILTLIIPYSFTLVRQKLSSLHHYYTYKPLSSSASSSVSSYNNVIVIGGSFAGYQVAKRLTQTLPTSYRVILVEKNSHLNYLFAFPRFSVLRNRDDERSGLEKYAFIPYSGLTRGAPEGIIQIVQDTATGISSSHVHLAKGEQLPYAYLVLATGTSSPPPSKLSWTESSSGIQQLRNMQDAIFAAKRIAVVGGGAVGVELSADIKSYYPGKHVLLIHSRKQLMSGFGKRLHDFAIQSLGELGVVVCLGERPGLPAVDEREKKALKFSDGRVEEYDLIIPTTGQTPNSTLLYNLSPTSISKSTSRILVHPTLQIIDSSYPHVFALGDVAETGGPKMARAAHSQSEIAVANILRLISVTQSEPKVHPELKPYKPNFAFEGSIKLTLGKKRLALYMQEENGREVLVSLNGGSDDMGVKMQWRFFGADLKALERESGDVVVDGSAAQKIVEATI</sequence>
<dbReference type="Gene3D" id="3.50.50.100">
    <property type="match status" value="1"/>
</dbReference>
<name>A0A6A6TI60_9PLEO</name>
<dbReference type="PANTHER" id="PTHR43735">
    <property type="entry name" value="APOPTOSIS-INDUCING FACTOR 1"/>
    <property type="match status" value="1"/>
</dbReference>
<accession>A0A6A6TI60</accession>
<keyword evidence="3" id="KW-1185">Reference proteome</keyword>
<proteinExistence type="predicted"/>
<organism evidence="2 3">
    <name type="scientific">Lophiostoma macrostomum CBS 122681</name>
    <dbReference type="NCBI Taxonomy" id="1314788"/>
    <lineage>
        <taxon>Eukaryota</taxon>
        <taxon>Fungi</taxon>
        <taxon>Dikarya</taxon>
        <taxon>Ascomycota</taxon>
        <taxon>Pezizomycotina</taxon>
        <taxon>Dothideomycetes</taxon>
        <taxon>Pleosporomycetidae</taxon>
        <taxon>Pleosporales</taxon>
        <taxon>Lophiostomataceae</taxon>
        <taxon>Lophiostoma</taxon>
    </lineage>
</organism>
<dbReference type="Pfam" id="PF07992">
    <property type="entry name" value="Pyr_redox_2"/>
    <property type="match status" value="1"/>
</dbReference>
<evidence type="ECO:0000259" key="1">
    <source>
        <dbReference type="Pfam" id="PF07992"/>
    </source>
</evidence>
<dbReference type="PRINTS" id="PR00368">
    <property type="entry name" value="FADPNR"/>
</dbReference>
<feature type="domain" description="FAD/NAD(P)-binding" evidence="1">
    <location>
        <begin position="53"/>
        <end position="352"/>
    </location>
</feature>
<dbReference type="PRINTS" id="PR00411">
    <property type="entry name" value="PNDRDTASEI"/>
</dbReference>
<dbReference type="PANTHER" id="PTHR43735:SF5">
    <property type="entry name" value="FAD_NAD(P)-BINDING DOMAIN-CONTAINING PROTEIN"/>
    <property type="match status" value="1"/>
</dbReference>
<dbReference type="Proteomes" id="UP000799324">
    <property type="component" value="Unassembled WGS sequence"/>
</dbReference>
<dbReference type="OrthoDB" id="202203at2759"/>
<dbReference type="SUPFAM" id="SSF51905">
    <property type="entry name" value="FAD/NAD(P)-binding domain"/>
    <property type="match status" value="1"/>
</dbReference>
<evidence type="ECO:0000313" key="2">
    <source>
        <dbReference type="EMBL" id="KAF2658334.1"/>
    </source>
</evidence>
<dbReference type="GO" id="GO:0005737">
    <property type="term" value="C:cytoplasm"/>
    <property type="evidence" value="ECO:0007669"/>
    <property type="project" value="TreeGrafter"/>
</dbReference>
<dbReference type="InterPro" id="IPR036188">
    <property type="entry name" value="FAD/NAD-bd_sf"/>
</dbReference>